<feature type="modified residue" description="4-aspartylphosphate" evidence="5">
    <location>
        <position position="182"/>
    </location>
</feature>
<comment type="catalytic activity">
    <reaction evidence="4">
        <text>2 GTP = 3',3'-c-di-GMP + 2 diphosphate</text>
        <dbReference type="Rhea" id="RHEA:24898"/>
        <dbReference type="ChEBI" id="CHEBI:33019"/>
        <dbReference type="ChEBI" id="CHEBI:37565"/>
        <dbReference type="ChEBI" id="CHEBI:58805"/>
        <dbReference type="EC" id="2.7.7.65"/>
    </reaction>
</comment>
<feature type="modified residue" description="4-aspartylphosphate" evidence="5">
    <location>
        <position position="308"/>
    </location>
</feature>
<dbReference type="PROSITE" id="PS50887">
    <property type="entry name" value="GGDEF"/>
    <property type="match status" value="1"/>
</dbReference>
<evidence type="ECO:0000259" key="7">
    <source>
        <dbReference type="PROSITE" id="PS50887"/>
    </source>
</evidence>
<protein>
    <recommendedName>
        <fullName evidence="2">diguanylate cyclase</fullName>
        <ecNumber evidence="2">2.7.7.65</ecNumber>
    </recommendedName>
</protein>
<evidence type="ECO:0000259" key="6">
    <source>
        <dbReference type="PROSITE" id="PS50110"/>
    </source>
</evidence>
<name>A0AAW3ZQ84_9GAMM</name>
<dbReference type="CDD" id="cd01949">
    <property type="entry name" value="GGDEF"/>
    <property type="match status" value="1"/>
</dbReference>
<dbReference type="Pfam" id="PF01627">
    <property type="entry name" value="Hpt"/>
    <property type="match status" value="1"/>
</dbReference>
<dbReference type="Pfam" id="PF00990">
    <property type="entry name" value="GGDEF"/>
    <property type="match status" value="1"/>
</dbReference>
<feature type="domain" description="Response regulatory" evidence="6">
    <location>
        <begin position="259"/>
        <end position="375"/>
    </location>
</feature>
<dbReference type="EC" id="2.7.7.65" evidence="2"/>
<keyword evidence="9" id="KW-1185">Reference proteome</keyword>
<comment type="cofactor">
    <cofactor evidence="1">
        <name>Mg(2+)</name>
        <dbReference type="ChEBI" id="CHEBI:18420"/>
    </cofactor>
</comment>
<dbReference type="GO" id="GO:0005886">
    <property type="term" value="C:plasma membrane"/>
    <property type="evidence" value="ECO:0007669"/>
    <property type="project" value="TreeGrafter"/>
</dbReference>
<dbReference type="SUPFAM" id="SSF47226">
    <property type="entry name" value="Histidine-containing phosphotransfer domain, HPT domain"/>
    <property type="match status" value="1"/>
</dbReference>
<dbReference type="InterPro" id="IPR001789">
    <property type="entry name" value="Sig_transdc_resp-reg_receiver"/>
</dbReference>
<gene>
    <name evidence="8" type="ORF">IFO71_19245</name>
</gene>
<dbReference type="Pfam" id="PF00072">
    <property type="entry name" value="Response_reg"/>
    <property type="match status" value="2"/>
</dbReference>
<dbReference type="GO" id="GO:0004672">
    <property type="term" value="F:protein kinase activity"/>
    <property type="evidence" value="ECO:0007669"/>
    <property type="project" value="UniProtKB-ARBA"/>
</dbReference>
<proteinExistence type="predicted"/>
<dbReference type="EMBL" id="JACYTR010000070">
    <property type="protein sequence ID" value="MBD8527888.1"/>
    <property type="molecule type" value="Genomic_DNA"/>
</dbReference>
<dbReference type="GO" id="GO:1902201">
    <property type="term" value="P:negative regulation of bacterial-type flagellum-dependent cell motility"/>
    <property type="evidence" value="ECO:0007669"/>
    <property type="project" value="TreeGrafter"/>
</dbReference>
<dbReference type="PANTHER" id="PTHR45138:SF9">
    <property type="entry name" value="DIGUANYLATE CYCLASE DGCM-RELATED"/>
    <property type="match status" value="1"/>
</dbReference>
<dbReference type="Proteomes" id="UP000613768">
    <property type="component" value="Unassembled WGS sequence"/>
</dbReference>
<dbReference type="GO" id="GO:0043709">
    <property type="term" value="P:cell adhesion involved in single-species biofilm formation"/>
    <property type="evidence" value="ECO:0007669"/>
    <property type="project" value="TreeGrafter"/>
</dbReference>
<evidence type="ECO:0000256" key="4">
    <source>
        <dbReference type="ARBA" id="ARBA00034247"/>
    </source>
</evidence>
<evidence type="ECO:0000256" key="3">
    <source>
        <dbReference type="ARBA" id="ARBA00023012"/>
    </source>
</evidence>
<dbReference type="SUPFAM" id="SSF55073">
    <property type="entry name" value="Nucleotide cyclase"/>
    <property type="match status" value="1"/>
</dbReference>
<dbReference type="AlphaFoldDB" id="A0AAW3ZQ84"/>
<dbReference type="SUPFAM" id="SSF52172">
    <property type="entry name" value="CheY-like"/>
    <property type="match status" value="2"/>
</dbReference>
<accession>A0AAW3ZQ84</accession>
<dbReference type="FunFam" id="3.30.70.270:FF:000001">
    <property type="entry name" value="Diguanylate cyclase domain protein"/>
    <property type="match status" value="1"/>
</dbReference>
<evidence type="ECO:0000313" key="8">
    <source>
        <dbReference type="EMBL" id="MBD8527888.1"/>
    </source>
</evidence>
<evidence type="ECO:0000256" key="2">
    <source>
        <dbReference type="ARBA" id="ARBA00012528"/>
    </source>
</evidence>
<evidence type="ECO:0000256" key="5">
    <source>
        <dbReference type="PROSITE-ProRule" id="PRU00169"/>
    </source>
</evidence>
<reference evidence="8 9" key="1">
    <citation type="submission" date="2020-09" db="EMBL/GenBank/DDBJ databases">
        <title>Pseudoxanthomonas sp. CAU 1598 isolated from sand of Yaerae Beach.</title>
        <authorList>
            <person name="Kim W."/>
        </authorList>
    </citation>
    <scope>NUCLEOTIDE SEQUENCE [LARGE SCALE GENOMIC DNA]</scope>
    <source>
        <strain evidence="8 9">CAU 1598</strain>
    </source>
</reference>
<dbReference type="InterPro" id="IPR036641">
    <property type="entry name" value="HPT_dom_sf"/>
</dbReference>
<keyword evidence="3" id="KW-0902">Two-component regulatory system</keyword>
<dbReference type="PANTHER" id="PTHR45138">
    <property type="entry name" value="REGULATORY COMPONENTS OF SENSORY TRANSDUCTION SYSTEM"/>
    <property type="match status" value="1"/>
</dbReference>
<keyword evidence="5" id="KW-0597">Phosphoprotein</keyword>
<feature type="domain" description="GGDEF" evidence="7">
    <location>
        <begin position="415"/>
        <end position="547"/>
    </location>
</feature>
<dbReference type="InterPro" id="IPR043128">
    <property type="entry name" value="Rev_trsase/Diguanyl_cyclase"/>
</dbReference>
<dbReference type="PROSITE" id="PS50110">
    <property type="entry name" value="RESPONSE_REGULATORY"/>
    <property type="match status" value="2"/>
</dbReference>
<evidence type="ECO:0000313" key="9">
    <source>
        <dbReference type="Proteomes" id="UP000613768"/>
    </source>
</evidence>
<evidence type="ECO:0000256" key="1">
    <source>
        <dbReference type="ARBA" id="ARBA00001946"/>
    </source>
</evidence>
<dbReference type="Gene3D" id="3.40.50.2300">
    <property type="match status" value="2"/>
</dbReference>
<dbReference type="SMART" id="SM00448">
    <property type="entry name" value="REC"/>
    <property type="match status" value="2"/>
</dbReference>
<dbReference type="Gene3D" id="1.20.120.160">
    <property type="entry name" value="HPT domain"/>
    <property type="match status" value="1"/>
</dbReference>
<dbReference type="InterPro" id="IPR000160">
    <property type="entry name" value="GGDEF_dom"/>
</dbReference>
<sequence length="553" mass="59822">MSASQAVDNPQPEALAERYRARLDDAVAELNAWVDSDPLSTAAAAGRLETLRQRLHGIAGSAASFGYLAVGELAQALVAQLRLLALLPPPALAEWQEVCSLVARFERLVQQGQDSEGLTAAGASLPANPSLAPIYVVEDDLELGAVIHERLAAHGFSVRLLADMPALEQAVEQDPPAAILIDIELGDGRLHGAEFAANSLVLQSQRIPQLFMSAHDDWEARLSALRAGGSGYITKPLDFHLLAETLDVLIGQDDDEPYRVLIIDDDVDLAELSATILSQAGLRVEVLNDPSELLQVLPDFNPEVVLLDLLMPQASGTEVAAVIRQRAPRDPIGIIILSGTANLSSRVESLLAGSDAYFPKPIDPDMLIAAVRGRARRARVQRMAMARDGLTGLNNHATVKMQLDELMALCERNQRPLSVAMIDVDHFKQVNDRYGHLVGDRVLANLGRLLRNGRRRMDVVGRYGGEEFIAVLPDTPLAAAQQVVERLRLSFQRQRNRGRDGEFSVTFSAGVALARADESVDQLIARADQALYGAKRGGRNRVELAPDAADAPA</sequence>
<dbReference type="GO" id="GO:0052621">
    <property type="term" value="F:diguanylate cyclase activity"/>
    <property type="evidence" value="ECO:0007669"/>
    <property type="project" value="UniProtKB-EC"/>
</dbReference>
<dbReference type="InterPro" id="IPR050469">
    <property type="entry name" value="Diguanylate_Cyclase"/>
</dbReference>
<dbReference type="SMART" id="SM00267">
    <property type="entry name" value="GGDEF"/>
    <property type="match status" value="1"/>
</dbReference>
<dbReference type="NCBIfam" id="TIGR00254">
    <property type="entry name" value="GGDEF"/>
    <property type="match status" value="1"/>
</dbReference>
<dbReference type="Gene3D" id="3.30.70.270">
    <property type="match status" value="1"/>
</dbReference>
<dbReference type="InterPro" id="IPR029787">
    <property type="entry name" value="Nucleotide_cyclase"/>
</dbReference>
<dbReference type="InterPro" id="IPR008207">
    <property type="entry name" value="Sig_transdc_His_kin_Hpt_dom"/>
</dbReference>
<organism evidence="8 9">
    <name type="scientific">Pseudomarimonas arenosa</name>
    <dbReference type="NCBI Taxonomy" id="2774145"/>
    <lineage>
        <taxon>Bacteria</taxon>
        <taxon>Pseudomonadati</taxon>
        <taxon>Pseudomonadota</taxon>
        <taxon>Gammaproteobacteria</taxon>
        <taxon>Lysobacterales</taxon>
        <taxon>Lysobacteraceae</taxon>
        <taxon>Pseudomarimonas</taxon>
    </lineage>
</organism>
<dbReference type="GO" id="GO:0000160">
    <property type="term" value="P:phosphorelay signal transduction system"/>
    <property type="evidence" value="ECO:0007669"/>
    <property type="project" value="UniProtKB-KW"/>
</dbReference>
<feature type="domain" description="Response regulatory" evidence="6">
    <location>
        <begin position="133"/>
        <end position="250"/>
    </location>
</feature>
<comment type="caution">
    <text evidence="8">The sequence shown here is derived from an EMBL/GenBank/DDBJ whole genome shotgun (WGS) entry which is preliminary data.</text>
</comment>
<dbReference type="InterPro" id="IPR011006">
    <property type="entry name" value="CheY-like_superfamily"/>
</dbReference>
<dbReference type="RefSeq" id="WP_192031310.1">
    <property type="nucleotide sequence ID" value="NZ_JACYTR010000070.1"/>
</dbReference>